<organism evidence="4 5">
    <name type="scientific">Adiantum capillus-veneris</name>
    <name type="common">Maidenhair fern</name>
    <dbReference type="NCBI Taxonomy" id="13818"/>
    <lineage>
        <taxon>Eukaryota</taxon>
        <taxon>Viridiplantae</taxon>
        <taxon>Streptophyta</taxon>
        <taxon>Embryophyta</taxon>
        <taxon>Tracheophyta</taxon>
        <taxon>Polypodiopsida</taxon>
        <taxon>Polypodiidae</taxon>
        <taxon>Polypodiales</taxon>
        <taxon>Pteridineae</taxon>
        <taxon>Pteridaceae</taxon>
        <taxon>Vittarioideae</taxon>
        <taxon>Adiantum</taxon>
    </lineage>
</organism>
<sequence length="921" mass="98828">MEAAIQEEGGGDENRGDEALKLPAEESISNEEAGCTRLHKSSCAASAPAEMELDVGSEFTAEEGSAEDAAPPNLGALGSCVEDEQLRLLAAAAPPPVSYAGNHISDGPAINVAHSEDKKLQYTLRSNPKRSRRFLDPDYTLELAAPASASSPCAAPPASTSSALASSSAPAPIKKGNSLFSEKARACTECGKQFPSWKALFGHMRCHPERQWRGIQPPTSISNLRERMPDRTAAVGPPQHGTMIKDADGDYKPAAPTKSLAISPPAPSFRDQSDADDAIKPRVSGPRPRCDAEESDTESIEAAYMNGREHHHAPAVDLNGLGGRGERRSKRSLQDLVSGGDGGHFSESHTPPDEVMEDCDMADCLVMLAFAAKSKADESDGDSALLNWKNHVRQSPLLSLTEARKAMELKEKRSSYNGRVQKSIHFLQEGEGTCDRNWEDDHDKGSWDHKSRFECSTCKKTFRSHQALGGHRASHKKVKGCFARTNAAEEGGSAPADAAAEMSSIALTMATGVENAHQQSCQREEEDVVDTIVQQQIAGDQEEQGPYPAPTPPPEEMSMGQFLQFSITCSEKMEEDQTFESAIASPEKQMQLKHQASSCSSSSSIIAATAGTFMLHHHHHNPLQQSQQSKIHQCSICNRVFSTGQALGGHKRCHWGGSSMPEPGKRCSLLRQDSDGAACATGIAMSDQRTSELSRKGRQDSGSFASVEAWMNISLSSAAMEKDLAHVSGISNKGRQDSVPSCDEMKAGHASAHSWLGGHVLCEEEELDLNKVMMGPGRRTPSQAEQADEGMSAQRGWVEAASSNPKLSGKNQLQVVVEGGYNRHRGAIACDLELVKGDRAGEERGGGCECSRSLVETGEEGNNNINKQVPVVQLKMEELLDLNLPAPAEEEERGAAGDSLPLTAASNWLSSKERVAESAGN</sequence>
<dbReference type="InterPro" id="IPR036236">
    <property type="entry name" value="Znf_C2H2_sf"/>
</dbReference>
<keyword evidence="1" id="KW-0863">Zinc-finger</keyword>
<proteinExistence type="predicted"/>
<feature type="region of interest" description="Disordered" evidence="2">
    <location>
        <begin position="146"/>
        <end position="172"/>
    </location>
</feature>
<dbReference type="SMART" id="SM00355">
    <property type="entry name" value="ZnF_C2H2"/>
    <property type="match status" value="3"/>
</dbReference>
<dbReference type="SUPFAM" id="SSF57667">
    <property type="entry name" value="beta-beta-alpha zinc fingers"/>
    <property type="match status" value="2"/>
</dbReference>
<evidence type="ECO:0000256" key="1">
    <source>
        <dbReference type="PROSITE-ProRule" id="PRU00042"/>
    </source>
</evidence>
<dbReference type="OrthoDB" id="6077919at2759"/>
<dbReference type="PANTHER" id="PTHR47068">
    <property type="entry name" value="OS02G0659100 PROTEIN"/>
    <property type="match status" value="1"/>
</dbReference>
<feature type="region of interest" description="Disordered" evidence="2">
    <location>
        <begin position="1"/>
        <end position="77"/>
    </location>
</feature>
<feature type="region of interest" description="Disordered" evidence="2">
    <location>
        <begin position="774"/>
        <end position="795"/>
    </location>
</feature>
<dbReference type="Pfam" id="PF13912">
    <property type="entry name" value="zf-C2H2_6"/>
    <property type="match status" value="3"/>
</dbReference>
<feature type="region of interest" description="Disordered" evidence="2">
    <location>
        <begin position="253"/>
        <end position="355"/>
    </location>
</feature>
<reference evidence="4" key="1">
    <citation type="submission" date="2021-01" db="EMBL/GenBank/DDBJ databases">
        <title>Adiantum capillus-veneris genome.</title>
        <authorList>
            <person name="Fang Y."/>
            <person name="Liao Q."/>
        </authorList>
    </citation>
    <scope>NUCLEOTIDE SEQUENCE</scope>
    <source>
        <strain evidence="4">H3</strain>
        <tissue evidence="4">Leaf</tissue>
    </source>
</reference>
<feature type="compositionally biased region" description="Basic and acidic residues" evidence="2">
    <location>
        <begin position="911"/>
        <end position="921"/>
    </location>
</feature>
<feature type="domain" description="C2H2-type" evidence="3">
    <location>
        <begin position="185"/>
        <end position="212"/>
    </location>
</feature>
<evidence type="ECO:0000313" key="5">
    <source>
        <dbReference type="Proteomes" id="UP000886520"/>
    </source>
</evidence>
<keyword evidence="1" id="KW-0862">Zinc</keyword>
<feature type="compositionally biased region" description="Basic and acidic residues" evidence="2">
    <location>
        <begin position="271"/>
        <end position="280"/>
    </location>
</feature>
<gene>
    <name evidence="4" type="ORF">GOP47_0008879</name>
</gene>
<dbReference type="EMBL" id="JABFUD020000008">
    <property type="protein sequence ID" value="KAI5076814.1"/>
    <property type="molecule type" value="Genomic_DNA"/>
</dbReference>
<feature type="domain" description="C2H2-type" evidence="3">
    <location>
        <begin position="632"/>
        <end position="659"/>
    </location>
</feature>
<name>A0A9D4UZG4_ADICA</name>
<dbReference type="PROSITE" id="PS00028">
    <property type="entry name" value="ZINC_FINGER_C2H2_1"/>
    <property type="match status" value="3"/>
</dbReference>
<feature type="compositionally biased region" description="Acidic residues" evidence="2">
    <location>
        <begin position="51"/>
        <end position="66"/>
    </location>
</feature>
<evidence type="ECO:0000259" key="3">
    <source>
        <dbReference type="PROSITE" id="PS50157"/>
    </source>
</evidence>
<protein>
    <recommendedName>
        <fullName evidence="3">C2H2-type domain-containing protein</fullName>
    </recommendedName>
</protein>
<accession>A0A9D4UZG4</accession>
<dbReference type="PROSITE" id="PS50157">
    <property type="entry name" value="ZINC_FINGER_C2H2_2"/>
    <property type="match status" value="3"/>
</dbReference>
<feature type="domain" description="C2H2-type" evidence="3">
    <location>
        <begin position="453"/>
        <end position="480"/>
    </location>
</feature>
<keyword evidence="5" id="KW-1185">Reference proteome</keyword>
<comment type="caution">
    <text evidence="4">The sequence shown here is derived from an EMBL/GenBank/DDBJ whole genome shotgun (WGS) entry which is preliminary data.</text>
</comment>
<dbReference type="PANTHER" id="PTHR47068:SF1">
    <property type="entry name" value="OS02G0659100 PROTEIN"/>
    <property type="match status" value="1"/>
</dbReference>
<feature type="region of interest" description="Disordered" evidence="2">
    <location>
        <begin position="883"/>
        <end position="921"/>
    </location>
</feature>
<evidence type="ECO:0000256" key="2">
    <source>
        <dbReference type="SAM" id="MobiDB-lite"/>
    </source>
</evidence>
<keyword evidence="1" id="KW-0479">Metal-binding</keyword>
<dbReference type="InterPro" id="IPR013087">
    <property type="entry name" value="Znf_C2H2_type"/>
</dbReference>
<dbReference type="GO" id="GO:0008270">
    <property type="term" value="F:zinc ion binding"/>
    <property type="evidence" value="ECO:0007669"/>
    <property type="project" value="UniProtKB-KW"/>
</dbReference>
<feature type="compositionally biased region" description="Basic and acidic residues" evidence="2">
    <location>
        <begin position="12"/>
        <end position="24"/>
    </location>
</feature>
<dbReference type="Proteomes" id="UP000886520">
    <property type="component" value="Chromosome 8"/>
</dbReference>
<evidence type="ECO:0000313" key="4">
    <source>
        <dbReference type="EMBL" id="KAI5076814.1"/>
    </source>
</evidence>
<dbReference type="AlphaFoldDB" id="A0A9D4UZG4"/>